<dbReference type="Pfam" id="PF00067">
    <property type="entry name" value="p450"/>
    <property type="match status" value="1"/>
</dbReference>
<dbReference type="Proteomes" id="UP001227230">
    <property type="component" value="Chromosome 19"/>
</dbReference>
<dbReference type="EMBL" id="CP126666">
    <property type="protein sequence ID" value="WKA12599.1"/>
    <property type="molecule type" value="Genomic_DNA"/>
</dbReference>
<dbReference type="PANTHER" id="PTHR47953:SF19">
    <property type="entry name" value="OS06G0641600 PROTEIN"/>
    <property type="match status" value="1"/>
</dbReference>
<keyword evidence="11" id="KW-0472">Membrane</keyword>
<keyword evidence="9" id="KW-0408">Iron</keyword>
<accession>A0ABY9E1B9</accession>
<protein>
    <submittedName>
        <fullName evidence="12">Uncharacterized protein</fullName>
    </submittedName>
</protein>
<evidence type="ECO:0000256" key="3">
    <source>
        <dbReference type="ARBA" id="ARBA00010617"/>
    </source>
</evidence>
<keyword evidence="6" id="KW-0479">Metal-binding</keyword>
<dbReference type="Gene3D" id="1.10.630.10">
    <property type="entry name" value="Cytochrome P450"/>
    <property type="match status" value="1"/>
</dbReference>
<dbReference type="PANTHER" id="PTHR47953">
    <property type="entry name" value="OS08G0105600 PROTEIN"/>
    <property type="match status" value="1"/>
</dbReference>
<evidence type="ECO:0000256" key="7">
    <source>
        <dbReference type="ARBA" id="ARBA00022989"/>
    </source>
</evidence>
<name>A0ABY9E1B9_VITVI</name>
<dbReference type="InterPro" id="IPR052306">
    <property type="entry name" value="CYP450_71D"/>
</dbReference>
<evidence type="ECO:0000256" key="2">
    <source>
        <dbReference type="ARBA" id="ARBA00004167"/>
    </source>
</evidence>
<dbReference type="InterPro" id="IPR001128">
    <property type="entry name" value="Cyt_P450"/>
</dbReference>
<evidence type="ECO:0000256" key="5">
    <source>
        <dbReference type="ARBA" id="ARBA00022692"/>
    </source>
</evidence>
<dbReference type="SUPFAM" id="SSF48264">
    <property type="entry name" value="Cytochrome P450"/>
    <property type="match status" value="1"/>
</dbReference>
<sequence length="421" mass="46970">MAHVTCELTWLIALLKDLGVPNTQPALFYCDNQAALHIAANPVFHERTKHIEIDCHIVREKIQTGSPINLSEKIFSLTYGITSRSAFGKKFRGQDAFVSAILEAVELSAGFCVADMYPSLKWLHYISGMKPKLEKVHQKIDRILNNIIDDHRKRKTTTKAGQPETQEDLVDVLLNLQEHGDLGIPLTDGNVKAVLLAQKPFIITNYNKMHLNGWSDEKLVTLLDLVLRTLAWGAVCVYLHTQFHGSVEPKFPFLLRVWWGFYFSISCYCLVIDIVKKHQSLTIQFLVPDIVYVITGMFLCHSGFLGKNQDEESILREPLLNGSTSISRVESDKSKGEATVTPFSKAGFFSLLPFSWMGPLIAEGNKKTLDLEGVPQLDTSNSVVGIFPAFRNKFQCDSGGSSGVTTLKLVKALISVSWAES</sequence>
<comment type="subcellular location">
    <subcellularLocation>
        <location evidence="2">Membrane</location>
        <topology evidence="2">Single-pass membrane protein</topology>
    </subcellularLocation>
</comment>
<keyword evidence="8" id="KW-0560">Oxidoreductase</keyword>
<evidence type="ECO:0000256" key="8">
    <source>
        <dbReference type="ARBA" id="ARBA00023002"/>
    </source>
</evidence>
<keyword evidence="7" id="KW-1133">Transmembrane helix</keyword>
<keyword evidence="10" id="KW-0503">Monooxygenase</keyword>
<gene>
    <name evidence="12" type="ORF">VitviT2T_029970</name>
</gene>
<evidence type="ECO:0000256" key="10">
    <source>
        <dbReference type="ARBA" id="ARBA00023033"/>
    </source>
</evidence>
<keyword evidence="13" id="KW-1185">Reference proteome</keyword>
<comment type="similarity">
    <text evidence="3">Belongs to the cytochrome P450 family.</text>
</comment>
<evidence type="ECO:0000256" key="9">
    <source>
        <dbReference type="ARBA" id="ARBA00023004"/>
    </source>
</evidence>
<organism evidence="12 13">
    <name type="scientific">Vitis vinifera</name>
    <name type="common">Grape</name>
    <dbReference type="NCBI Taxonomy" id="29760"/>
    <lineage>
        <taxon>Eukaryota</taxon>
        <taxon>Viridiplantae</taxon>
        <taxon>Streptophyta</taxon>
        <taxon>Embryophyta</taxon>
        <taxon>Tracheophyta</taxon>
        <taxon>Spermatophyta</taxon>
        <taxon>Magnoliopsida</taxon>
        <taxon>eudicotyledons</taxon>
        <taxon>Gunneridae</taxon>
        <taxon>Pentapetalae</taxon>
        <taxon>rosids</taxon>
        <taxon>Vitales</taxon>
        <taxon>Vitaceae</taxon>
        <taxon>Viteae</taxon>
        <taxon>Vitis</taxon>
    </lineage>
</organism>
<comment type="cofactor">
    <cofactor evidence="1">
        <name>heme</name>
        <dbReference type="ChEBI" id="CHEBI:30413"/>
    </cofactor>
</comment>
<evidence type="ECO:0000256" key="6">
    <source>
        <dbReference type="ARBA" id="ARBA00022723"/>
    </source>
</evidence>
<evidence type="ECO:0000313" key="13">
    <source>
        <dbReference type="Proteomes" id="UP001227230"/>
    </source>
</evidence>
<proteinExistence type="inferred from homology"/>
<evidence type="ECO:0000256" key="4">
    <source>
        <dbReference type="ARBA" id="ARBA00022617"/>
    </source>
</evidence>
<keyword evidence="5" id="KW-0812">Transmembrane</keyword>
<reference evidence="12 13" key="1">
    <citation type="journal article" date="2023" name="Hortic Res">
        <title>The complete reference genome for grapevine (Vitis vinifera L.) genetics and breeding.</title>
        <authorList>
            <person name="Shi X."/>
            <person name="Cao S."/>
            <person name="Wang X."/>
            <person name="Huang S."/>
            <person name="Wang Y."/>
            <person name="Liu Z."/>
            <person name="Liu W."/>
            <person name="Leng X."/>
            <person name="Peng Y."/>
            <person name="Wang N."/>
            <person name="Wang Y."/>
            <person name="Ma Z."/>
            <person name="Xu X."/>
            <person name="Zhang F."/>
            <person name="Xue H."/>
            <person name="Zhong H."/>
            <person name="Wang Y."/>
            <person name="Zhang K."/>
            <person name="Velt A."/>
            <person name="Avia K."/>
            <person name="Holtgrawe D."/>
            <person name="Grimplet J."/>
            <person name="Matus J.T."/>
            <person name="Ware D."/>
            <person name="Wu X."/>
            <person name="Wang H."/>
            <person name="Liu C."/>
            <person name="Fang Y."/>
            <person name="Rustenholz C."/>
            <person name="Cheng Z."/>
            <person name="Xiao H."/>
            <person name="Zhou Y."/>
        </authorList>
    </citation>
    <scope>NUCLEOTIDE SEQUENCE [LARGE SCALE GENOMIC DNA]</scope>
    <source>
        <strain evidence="13">cv. Pinot noir / PN40024</strain>
        <tissue evidence="12">Leaf</tissue>
    </source>
</reference>
<evidence type="ECO:0000256" key="1">
    <source>
        <dbReference type="ARBA" id="ARBA00001971"/>
    </source>
</evidence>
<dbReference type="CDD" id="cd09272">
    <property type="entry name" value="RNase_HI_RT_Ty1"/>
    <property type="match status" value="1"/>
</dbReference>
<evidence type="ECO:0000256" key="11">
    <source>
        <dbReference type="ARBA" id="ARBA00023136"/>
    </source>
</evidence>
<evidence type="ECO:0000313" key="12">
    <source>
        <dbReference type="EMBL" id="WKA12599.1"/>
    </source>
</evidence>
<keyword evidence="4" id="KW-0349">Heme</keyword>
<dbReference type="InterPro" id="IPR036396">
    <property type="entry name" value="Cyt_P450_sf"/>
</dbReference>